<evidence type="ECO:0000313" key="3">
    <source>
        <dbReference type="Proteomes" id="UP000191144"/>
    </source>
</evidence>
<organism evidence="2 3">
    <name type="scientific">Lachancea meyersii CBS 8951</name>
    <dbReference type="NCBI Taxonomy" id="1266667"/>
    <lineage>
        <taxon>Eukaryota</taxon>
        <taxon>Fungi</taxon>
        <taxon>Dikarya</taxon>
        <taxon>Ascomycota</taxon>
        <taxon>Saccharomycotina</taxon>
        <taxon>Saccharomycetes</taxon>
        <taxon>Saccharomycetales</taxon>
        <taxon>Saccharomycetaceae</taxon>
        <taxon>Lachancea</taxon>
    </lineage>
</organism>
<feature type="compositionally biased region" description="Low complexity" evidence="1">
    <location>
        <begin position="272"/>
        <end position="288"/>
    </location>
</feature>
<feature type="region of interest" description="Disordered" evidence="1">
    <location>
        <begin position="266"/>
        <end position="333"/>
    </location>
</feature>
<evidence type="ECO:0000256" key="1">
    <source>
        <dbReference type="SAM" id="MobiDB-lite"/>
    </source>
</evidence>
<proteinExistence type="predicted"/>
<dbReference type="EMBL" id="LT598480">
    <property type="protein sequence ID" value="SCV02549.1"/>
    <property type="molecule type" value="Genomic_DNA"/>
</dbReference>
<sequence length="398" mass="44161">MPRKFLGERLDAHLDFVRPASLGVTSSDLNKLPDAPRWNSKIESETDNSLTSASNGRRISRAFGGTVKLKKRLSSVPELLIHELEQLERKAAVNLKPRVSRRIPPVKNDAPDESPLPKMPMLQRPAMKQKSLIRTHFRPAVTNNQTHVSSPLAGPPIINTHTNVLAYPVMTADMSRTPLTRKKSVGEILFDEILTAYGCLPEDQRKKVPSIVSKNFDDSSSRRWNNSFQAAKKHSHLDFHPNIHEDGGGDSDTQTAIRHEFETSALGDSLPNPYYSNSSGSDPSSSGEEFSDIGSIMSSLKSPHSVRTTDDDESATYYSADDNVSRSSKLGLPSPVKSRYSLRHVRTSKVIPQIFELGDLSDDSTESEDDEKVNCISQLQEELMDLDIMDASSSIYDD</sequence>
<dbReference type="OrthoDB" id="4036231at2759"/>
<feature type="compositionally biased region" description="Polar residues" evidence="1">
    <location>
        <begin position="296"/>
        <end position="306"/>
    </location>
</feature>
<dbReference type="Proteomes" id="UP000191144">
    <property type="component" value="Chromosome H"/>
</dbReference>
<keyword evidence="3" id="KW-1185">Reference proteome</keyword>
<reference evidence="3" key="1">
    <citation type="submission" date="2016-03" db="EMBL/GenBank/DDBJ databases">
        <authorList>
            <person name="Devillers Hugo."/>
        </authorList>
    </citation>
    <scope>NUCLEOTIDE SEQUENCE [LARGE SCALE GENOMIC DNA]</scope>
</reference>
<accession>A0A1G4KDK3</accession>
<gene>
    <name evidence="2" type="ORF">LAME_0H02652G</name>
</gene>
<name>A0A1G4KDK3_9SACH</name>
<dbReference type="AlphaFoldDB" id="A0A1G4KDK3"/>
<evidence type="ECO:0000313" key="2">
    <source>
        <dbReference type="EMBL" id="SCV02549.1"/>
    </source>
</evidence>
<protein>
    <submittedName>
        <fullName evidence="2">LAME_0H02652g1_1</fullName>
    </submittedName>
</protein>